<feature type="transmembrane region" description="Helical" evidence="1">
    <location>
        <begin position="148"/>
        <end position="166"/>
    </location>
</feature>
<dbReference type="RefSeq" id="WP_170218117.1">
    <property type="nucleotide sequence ID" value="NZ_CP144376.1"/>
</dbReference>
<dbReference type="GO" id="GO:0016787">
    <property type="term" value="F:hydrolase activity"/>
    <property type="evidence" value="ECO:0007669"/>
    <property type="project" value="UniProtKB-KW"/>
</dbReference>
<organism evidence="2 3">
    <name type="scientific">Kutzneria buriramensis</name>
    <dbReference type="NCBI Taxonomy" id="1045776"/>
    <lineage>
        <taxon>Bacteria</taxon>
        <taxon>Bacillati</taxon>
        <taxon>Actinomycetota</taxon>
        <taxon>Actinomycetes</taxon>
        <taxon>Pseudonocardiales</taxon>
        <taxon>Pseudonocardiaceae</taxon>
        <taxon>Kutzneria</taxon>
    </lineage>
</organism>
<dbReference type="EMBL" id="QUNO01000022">
    <property type="protein sequence ID" value="REH31080.1"/>
    <property type="molecule type" value="Genomic_DNA"/>
</dbReference>
<reference evidence="2 3" key="1">
    <citation type="submission" date="2018-08" db="EMBL/GenBank/DDBJ databases">
        <title>Genomic Encyclopedia of Archaeal and Bacterial Type Strains, Phase II (KMG-II): from individual species to whole genera.</title>
        <authorList>
            <person name="Goeker M."/>
        </authorList>
    </citation>
    <scope>NUCLEOTIDE SEQUENCE [LARGE SCALE GENOMIC DNA]</scope>
    <source>
        <strain evidence="2 3">DSM 45791</strain>
    </source>
</reference>
<keyword evidence="3" id="KW-1185">Reference proteome</keyword>
<dbReference type="AlphaFoldDB" id="A0A3E0GY88"/>
<evidence type="ECO:0000256" key="1">
    <source>
        <dbReference type="SAM" id="Phobius"/>
    </source>
</evidence>
<dbReference type="Pfam" id="PF04307">
    <property type="entry name" value="YdjM"/>
    <property type="match status" value="1"/>
</dbReference>
<proteinExistence type="predicted"/>
<dbReference type="Proteomes" id="UP000256269">
    <property type="component" value="Unassembled WGS sequence"/>
</dbReference>
<gene>
    <name evidence="2" type="ORF">BCF44_122103</name>
</gene>
<protein>
    <submittedName>
        <fullName evidence="2">LexA-binding, inner membrane-associated putative hydrolase</fullName>
    </submittedName>
</protein>
<keyword evidence="1" id="KW-1133">Transmembrane helix</keyword>
<evidence type="ECO:0000313" key="2">
    <source>
        <dbReference type="EMBL" id="REH31080.1"/>
    </source>
</evidence>
<sequence>MATGPTHATSGAAAWAAVCWLGAGAGHPLPVDQVVLGALVCAGGALLPDLDTGGSMAARTFGAPTRLLGRGLGAASAWIYRRTRGPRDGAREGGHRTFTHTAVFAVLVAAVTSESIILAGSVAAAVALLVSVGLALRGLLHRWASRSAVASVSAGAVVVTVVAWPVLSSQSWWWLGIPLGLGCLVHDVGDATTKTGVPLLWPLCLAPGQRWYPVALPRRWRMRTGGEFELKRVFPVVVLVTAGALEQAVVSAAPAVVPISAVVMELTTELRTVTHGLVPIPQPLSTGLVGCAGSTLPTRPSVRCWSAPPRPRRADSVAGPAAIVAEERDQAGTVPVVRRVRSCARDNSRVRSDTFEDVQSSR</sequence>
<keyword evidence="2" id="KW-0378">Hydrolase</keyword>
<evidence type="ECO:0000313" key="3">
    <source>
        <dbReference type="Proteomes" id="UP000256269"/>
    </source>
</evidence>
<comment type="caution">
    <text evidence="2">The sequence shown here is derived from an EMBL/GenBank/DDBJ whole genome shotgun (WGS) entry which is preliminary data.</text>
</comment>
<name>A0A3E0GY88_9PSEU</name>
<accession>A0A3E0GY88</accession>
<keyword evidence="1" id="KW-0812">Transmembrane</keyword>
<dbReference type="InterPro" id="IPR007404">
    <property type="entry name" value="YdjM-like"/>
</dbReference>
<keyword evidence="1" id="KW-0472">Membrane</keyword>
<feature type="transmembrane region" description="Helical" evidence="1">
    <location>
        <begin position="116"/>
        <end position="136"/>
    </location>
</feature>